<evidence type="ECO:0000313" key="1">
    <source>
        <dbReference type="EMBL" id="AOZ70831.1"/>
    </source>
</evidence>
<keyword evidence="1" id="KW-0378">Hydrolase</keyword>
<proteinExistence type="predicted"/>
<dbReference type="EMBL" id="CP017781">
    <property type="protein sequence ID" value="AOZ70831.1"/>
    <property type="molecule type" value="Genomic_DNA"/>
</dbReference>
<dbReference type="AlphaFoldDB" id="A0A1D9MG10"/>
<dbReference type="Pfam" id="PF05013">
    <property type="entry name" value="FGase"/>
    <property type="match status" value="1"/>
</dbReference>
<reference evidence="1 2" key="1">
    <citation type="submission" date="2016-10" db="EMBL/GenBank/DDBJ databases">
        <title>Rhodobacter sp. LPB0142, isolated from sea water.</title>
        <authorList>
            <person name="Kim E."/>
            <person name="Yi H."/>
        </authorList>
    </citation>
    <scope>NUCLEOTIDE SEQUENCE [LARGE SCALE GENOMIC DNA]</scope>
    <source>
        <strain evidence="1 2">LPB0142</strain>
    </source>
</reference>
<keyword evidence="2" id="KW-1185">Reference proteome</keyword>
<dbReference type="Proteomes" id="UP000176562">
    <property type="component" value="Chromosome"/>
</dbReference>
<dbReference type="InterPro" id="IPR007709">
    <property type="entry name" value="N-FG_amidohydro"/>
</dbReference>
<dbReference type="GO" id="GO:0016787">
    <property type="term" value="F:hydrolase activity"/>
    <property type="evidence" value="ECO:0007669"/>
    <property type="project" value="UniProtKB-KW"/>
</dbReference>
<dbReference type="SUPFAM" id="SSF53187">
    <property type="entry name" value="Zn-dependent exopeptidases"/>
    <property type="match status" value="1"/>
</dbReference>
<name>A0A1D9MG10_9RHOB</name>
<evidence type="ECO:0000313" key="2">
    <source>
        <dbReference type="Proteomes" id="UP000176562"/>
    </source>
</evidence>
<sequence length="285" mass="30009">MTETPAYRLWRPAPAQSAVVFASPHSGRDYPAALRARTALSPESLRSSEDAYVDRLLETAPGVGAALIAARLPRAWVDLNRAPDELDPALIEDLGRRAGSGPRVAAGLGVIPRVVSGSRAIYSGKIGLADAEARLAEAWRPYHDALGALLEETRARFGRAILLDMHSMPSEAIEPGPRGAPEIVLGDRYGASARAATVAAIEEVFTGLGLRVARNAPFAGAYIAARYGRPAEGIEVVQVEISRALYLDEATVRPGLRFGPFAALMARAVASLAAIGAEGGRLAAE</sequence>
<dbReference type="Gene3D" id="3.40.630.40">
    <property type="entry name" value="Zn-dependent exopeptidases"/>
    <property type="match status" value="1"/>
</dbReference>
<dbReference type="KEGG" id="rhp:LPB142_02270"/>
<gene>
    <name evidence="1" type="ORF">LPB142_02270</name>
</gene>
<dbReference type="STRING" id="1850250.LPB142_02270"/>
<organism evidence="1 2">
    <name type="scientific">Rhodobacter xanthinilyticus</name>
    <dbReference type="NCBI Taxonomy" id="1850250"/>
    <lineage>
        <taxon>Bacteria</taxon>
        <taxon>Pseudomonadati</taxon>
        <taxon>Pseudomonadota</taxon>
        <taxon>Alphaproteobacteria</taxon>
        <taxon>Rhodobacterales</taxon>
        <taxon>Rhodobacter group</taxon>
        <taxon>Rhodobacter</taxon>
    </lineage>
</organism>
<protein>
    <submittedName>
        <fullName evidence="1">N-formylglutamate amidohydrolase</fullName>
    </submittedName>
</protein>
<accession>A0A1D9MG10</accession>